<protein>
    <recommendedName>
        <fullName evidence="6">Protein CHUP1, chloroplastic</fullName>
    </recommendedName>
</protein>
<dbReference type="GO" id="GO:0072699">
    <property type="term" value="P:protein localization to cortical microtubule cytoskeleton"/>
    <property type="evidence" value="ECO:0007669"/>
    <property type="project" value="TreeGrafter"/>
</dbReference>
<accession>A0A5P1EBL9</accession>
<evidence type="ECO:0000256" key="3">
    <source>
        <dbReference type="SAM" id="MobiDB-lite"/>
    </source>
</evidence>
<feature type="coiled-coil region" evidence="2">
    <location>
        <begin position="13"/>
        <end position="47"/>
    </location>
</feature>
<reference evidence="5" key="1">
    <citation type="journal article" date="2017" name="Nat. Commun.">
        <title>The asparagus genome sheds light on the origin and evolution of a young Y chromosome.</title>
        <authorList>
            <person name="Harkess A."/>
            <person name="Zhou J."/>
            <person name="Xu C."/>
            <person name="Bowers J.E."/>
            <person name="Van der Hulst R."/>
            <person name="Ayyampalayam S."/>
            <person name="Mercati F."/>
            <person name="Riccardi P."/>
            <person name="McKain M.R."/>
            <person name="Kakrana A."/>
            <person name="Tang H."/>
            <person name="Ray J."/>
            <person name="Groenendijk J."/>
            <person name="Arikit S."/>
            <person name="Mathioni S.M."/>
            <person name="Nakano M."/>
            <person name="Shan H."/>
            <person name="Telgmann-Rauber A."/>
            <person name="Kanno A."/>
            <person name="Yue Z."/>
            <person name="Chen H."/>
            <person name="Li W."/>
            <person name="Chen Y."/>
            <person name="Xu X."/>
            <person name="Zhang Y."/>
            <person name="Luo S."/>
            <person name="Chen H."/>
            <person name="Gao J."/>
            <person name="Mao Z."/>
            <person name="Pires J.C."/>
            <person name="Luo M."/>
            <person name="Kudrna D."/>
            <person name="Wing R.A."/>
            <person name="Meyers B.C."/>
            <person name="Yi K."/>
            <person name="Kong H."/>
            <person name="Lavrijsen P."/>
            <person name="Sunseri F."/>
            <person name="Falavigna A."/>
            <person name="Ye Y."/>
            <person name="Leebens-Mack J.H."/>
            <person name="Chen G."/>
        </authorList>
    </citation>
    <scope>NUCLEOTIDE SEQUENCE [LARGE SCALE GENOMIC DNA]</scope>
    <source>
        <strain evidence="5">cv. DH0086</strain>
    </source>
</reference>
<feature type="compositionally biased region" description="Pro residues" evidence="3">
    <location>
        <begin position="124"/>
        <end position="133"/>
    </location>
</feature>
<sequence length="406" mass="46950">MNKMLEEEDIKSVFILRDRLSYLEKENESLKQEVLHLKRQIVLLQAQESNKRSVPKTKVNTSINNNGSSQEKQIVAIESSFSRREFPVSLAKTKDRMSRVPKPPPTPSNCLLTEQIASDKEAKLPPPPPPPPSKLRGLSKNSVKRVPEVIDLYRAMTKRDSKQERRTGGLGIQVVQNAREMIGEIENRSSYLSAIKSDVETQGEFINLLKNEVENASFREMKDVEAFVKWLDEELSYLVDERAVLKHFPQWPEKKADAMREAACSYRDLKNLESEVASFHDDLHQSVYVSLKCIQTLQDKLERSVHSFERARESAMRRYRNFKIPWEWMLNTGIINQLKLCSMKLAKLHINRVLTAIELNESSENEDLMLQGVRFAFRVHQFVGGFDEECKHAFQELKKIGEQFCL</sequence>
<keyword evidence="5" id="KW-1185">Reference proteome</keyword>
<dbReference type="GO" id="GO:0055028">
    <property type="term" value="C:cortical microtubule"/>
    <property type="evidence" value="ECO:0007669"/>
    <property type="project" value="TreeGrafter"/>
</dbReference>
<evidence type="ECO:0000313" key="5">
    <source>
        <dbReference type="Proteomes" id="UP000243459"/>
    </source>
</evidence>
<proteinExistence type="predicted"/>
<dbReference type="OrthoDB" id="1922539at2759"/>
<name>A0A5P1EBL9_ASPOF</name>
<dbReference type="Gramene" id="ONK62587">
    <property type="protein sequence ID" value="ONK62587"/>
    <property type="gene ID" value="A4U43_C07F5660"/>
</dbReference>
<dbReference type="OMA" id="NECWRED"/>
<gene>
    <name evidence="4" type="ORF">A4U43_C07F5660</name>
</gene>
<evidence type="ECO:0000313" key="4">
    <source>
        <dbReference type="EMBL" id="ONK62587.1"/>
    </source>
</evidence>
<dbReference type="PANTHER" id="PTHR31342">
    <property type="entry name" value="PROTEIN CHUP1, CHLOROPLASTIC"/>
    <property type="match status" value="1"/>
</dbReference>
<evidence type="ECO:0008006" key="6">
    <source>
        <dbReference type="Google" id="ProtNLM"/>
    </source>
</evidence>
<dbReference type="PANTHER" id="PTHR31342:SF48">
    <property type="entry name" value="CHUP1-LIKE PROTEIN"/>
    <property type="match status" value="1"/>
</dbReference>
<dbReference type="InterPro" id="IPR040265">
    <property type="entry name" value="CHUP1/IPGA1-like"/>
</dbReference>
<feature type="region of interest" description="Disordered" evidence="3">
    <location>
        <begin position="90"/>
        <end position="141"/>
    </location>
</feature>
<organism evidence="4 5">
    <name type="scientific">Asparagus officinalis</name>
    <name type="common">Garden asparagus</name>
    <dbReference type="NCBI Taxonomy" id="4686"/>
    <lineage>
        <taxon>Eukaryota</taxon>
        <taxon>Viridiplantae</taxon>
        <taxon>Streptophyta</taxon>
        <taxon>Embryophyta</taxon>
        <taxon>Tracheophyta</taxon>
        <taxon>Spermatophyta</taxon>
        <taxon>Magnoliopsida</taxon>
        <taxon>Liliopsida</taxon>
        <taxon>Asparagales</taxon>
        <taxon>Asparagaceae</taxon>
        <taxon>Asparagoideae</taxon>
        <taxon>Asparagus</taxon>
    </lineage>
</organism>
<dbReference type="Proteomes" id="UP000243459">
    <property type="component" value="Chromosome 7"/>
</dbReference>
<evidence type="ECO:0000256" key="2">
    <source>
        <dbReference type="SAM" id="Coils"/>
    </source>
</evidence>
<dbReference type="EMBL" id="CM007387">
    <property type="protein sequence ID" value="ONK62587.1"/>
    <property type="molecule type" value="Genomic_DNA"/>
</dbReference>
<dbReference type="AlphaFoldDB" id="A0A5P1EBL9"/>
<evidence type="ECO:0000256" key="1">
    <source>
        <dbReference type="ARBA" id="ARBA00023054"/>
    </source>
</evidence>
<keyword evidence="1 2" id="KW-0175">Coiled coil</keyword>